<evidence type="ECO:0000256" key="2">
    <source>
        <dbReference type="ARBA" id="ARBA00022525"/>
    </source>
</evidence>
<dbReference type="AlphaFoldDB" id="V5HB37"/>
<evidence type="ECO:0000256" key="1">
    <source>
        <dbReference type="ARBA" id="ARBA00004613"/>
    </source>
</evidence>
<evidence type="ECO:0000256" key="3">
    <source>
        <dbReference type="SAM" id="MobiDB-lite"/>
    </source>
</evidence>
<feature type="region of interest" description="Disordered" evidence="3">
    <location>
        <begin position="79"/>
        <end position="118"/>
    </location>
</feature>
<organism evidence="5">
    <name type="scientific">Ixodes ricinus</name>
    <name type="common">Common tick</name>
    <name type="synonym">Acarus ricinus</name>
    <dbReference type="NCBI Taxonomy" id="34613"/>
    <lineage>
        <taxon>Eukaryota</taxon>
        <taxon>Metazoa</taxon>
        <taxon>Ecdysozoa</taxon>
        <taxon>Arthropoda</taxon>
        <taxon>Chelicerata</taxon>
        <taxon>Arachnida</taxon>
        <taxon>Acari</taxon>
        <taxon>Parasitiformes</taxon>
        <taxon>Ixodida</taxon>
        <taxon>Ixodoidea</taxon>
        <taxon>Ixodidae</taxon>
        <taxon>Ixodinae</taxon>
        <taxon>Ixodes</taxon>
    </lineage>
</organism>
<proteinExistence type="evidence at transcript level"/>
<dbReference type="InterPro" id="IPR011694">
    <property type="entry name" value="Ixonnexin-like"/>
</dbReference>
<evidence type="ECO:0008006" key="6">
    <source>
        <dbReference type="Google" id="ProtNLM"/>
    </source>
</evidence>
<dbReference type="GO" id="GO:0005576">
    <property type="term" value="C:extracellular region"/>
    <property type="evidence" value="ECO:0007669"/>
    <property type="project" value="UniProtKB-SubCell"/>
</dbReference>
<name>V5HB37_IXORI</name>
<sequence>MRAAVLTWALVSLFFVKEASSECPTIPRRPQDTNCNYYCRNKADNGWEQGFLLDGEKCSYAAENDGECREGICYKATVPSPTDPSHPVDHSEEPSDEDPMTPQPPKKKKKKSSKNQET</sequence>
<comment type="subcellular location">
    <subcellularLocation>
        <location evidence="1">Secreted</location>
    </subcellularLocation>
</comment>
<feature type="compositionally biased region" description="Basic residues" evidence="3">
    <location>
        <begin position="105"/>
        <end position="118"/>
    </location>
</feature>
<keyword evidence="4" id="KW-0732">Signal</keyword>
<dbReference type="EMBL" id="GANP01014110">
    <property type="protein sequence ID" value="JAB70358.1"/>
    <property type="molecule type" value="mRNA"/>
</dbReference>
<evidence type="ECO:0000313" key="5">
    <source>
        <dbReference type="EMBL" id="JAB70358.1"/>
    </source>
</evidence>
<evidence type="ECO:0000256" key="4">
    <source>
        <dbReference type="SAM" id="SignalP"/>
    </source>
</evidence>
<protein>
    <recommendedName>
        <fullName evidence="6">Basic tail protein</fullName>
    </recommendedName>
</protein>
<dbReference type="Pfam" id="PF07771">
    <property type="entry name" value="TSGP1"/>
    <property type="match status" value="1"/>
</dbReference>
<reference evidence="5" key="1">
    <citation type="journal article" date="2015" name="Sci. Rep.">
        <title>Tissue- and time-dependent transcription in Ixodes ricinus salivary glands and midguts when blood feeding on the vertebrate host.</title>
        <authorList>
            <person name="Kotsyfakis M."/>
            <person name="Schwarz A."/>
            <person name="Erhart J."/>
            <person name="Ribeiro J.M."/>
        </authorList>
    </citation>
    <scope>NUCLEOTIDE SEQUENCE</scope>
    <source>
        <tissue evidence="5">Salivary gland and midgut</tissue>
    </source>
</reference>
<feature type="chain" id="PRO_5004735584" description="Basic tail protein" evidence="4">
    <location>
        <begin position="22"/>
        <end position="118"/>
    </location>
</feature>
<dbReference type="CDD" id="cd23501">
    <property type="entry name" value="TSLPI_Salp14_NTD"/>
    <property type="match status" value="1"/>
</dbReference>
<feature type="signal peptide" evidence="4">
    <location>
        <begin position="1"/>
        <end position="21"/>
    </location>
</feature>
<accession>V5HB37</accession>
<keyword evidence="2" id="KW-0964">Secreted</keyword>